<dbReference type="PROSITE" id="PS50206">
    <property type="entry name" value="RHODANESE_3"/>
    <property type="match status" value="1"/>
</dbReference>
<sequence length="89" mass="9068">MAREVAQEAFAAGPVPGALPMPLRSAPTQCGELPADRPVHVICAGGNHSRTAGDWLISREIDAHSAADGTSAWVRGGHPVAAGPIEHAA</sequence>
<dbReference type="Gene3D" id="3.40.250.10">
    <property type="entry name" value="Rhodanese-like domain"/>
    <property type="match status" value="1"/>
</dbReference>
<accession>A0A1I2UE95</accession>
<dbReference type="InterPro" id="IPR036873">
    <property type="entry name" value="Rhodanese-like_dom_sf"/>
</dbReference>
<dbReference type="InterPro" id="IPR001763">
    <property type="entry name" value="Rhodanese-like_dom"/>
</dbReference>
<dbReference type="GO" id="GO:0016740">
    <property type="term" value="F:transferase activity"/>
    <property type="evidence" value="ECO:0007669"/>
    <property type="project" value="UniProtKB-KW"/>
</dbReference>
<dbReference type="EMBL" id="FONR01000027">
    <property type="protein sequence ID" value="SFG73957.1"/>
    <property type="molecule type" value="Genomic_DNA"/>
</dbReference>
<gene>
    <name evidence="2" type="ORF">SAMN02787118_12761</name>
</gene>
<dbReference type="RefSeq" id="WP_075032631.1">
    <property type="nucleotide sequence ID" value="NZ_FONR01000027.1"/>
</dbReference>
<feature type="domain" description="Rhodanese" evidence="1">
    <location>
        <begin position="3"/>
        <end position="82"/>
    </location>
</feature>
<evidence type="ECO:0000313" key="3">
    <source>
        <dbReference type="Proteomes" id="UP000181942"/>
    </source>
</evidence>
<dbReference type="Proteomes" id="UP000181942">
    <property type="component" value="Unassembled WGS sequence"/>
</dbReference>
<dbReference type="CDD" id="cd00158">
    <property type="entry name" value="RHOD"/>
    <property type="match status" value="1"/>
</dbReference>
<evidence type="ECO:0000259" key="1">
    <source>
        <dbReference type="PROSITE" id="PS50206"/>
    </source>
</evidence>
<protein>
    <submittedName>
        <fullName evidence="2">Rhodanese-related sulfurtransferase</fullName>
    </submittedName>
</protein>
<dbReference type="SUPFAM" id="SSF52821">
    <property type="entry name" value="Rhodanese/Cell cycle control phosphatase"/>
    <property type="match status" value="1"/>
</dbReference>
<proteinExistence type="predicted"/>
<dbReference type="OrthoDB" id="9800872at2"/>
<name>A0A1I2UE95_9ACTN</name>
<keyword evidence="2" id="KW-0808">Transferase</keyword>
<dbReference type="AlphaFoldDB" id="A0A1I2UE95"/>
<evidence type="ECO:0000313" key="2">
    <source>
        <dbReference type="EMBL" id="SFG73957.1"/>
    </source>
</evidence>
<organism evidence="2 3">
    <name type="scientific">Streptomyces mirabilis</name>
    <dbReference type="NCBI Taxonomy" id="68239"/>
    <lineage>
        <taxon>Bacteria</taxon>
        <taxon>Bacillati</taxon>
        <taxon>Actinomycetota</taxon>
        <taxon>Actinomycetes</taxon>
        <taxon>Kitasatosporales</taxon>
        <taxon>Streptomycetaceae</taxon>
        <taxon>Streptomyces</taxon>
    </lineage>
</organism>
<reference evidence="2 3" key="1">
    <citation type="submission" date="2016-10" db="EMBL/GenBank/DDBJ databases">
        <authorList>
            <person name="de Groot N.N."/>
        </authorList>
    </citation>
    <scope>NUCLEOTIDE SEQUENCE [LARGE SCALE GENOMIC DNA]</scope>
    <source>
        <strain evidence="2 3">OK461</strain>
    </source>
</reference>